<evidence type="ECO:0000256" key="3">
    <source>
        <dbReference type="SAM" id="SignalP"/>
    </source>
</evidence>
<dbReference type="EMBL" id="JAYGJQ010000003">
    <property type="protein sequence ID" value="MEA9358109.1"/>
    <property type="molecule type" value="Genomic_DNA"/>
</dbReference>
<dbReference type="Gene3D" id="3.10.105.10">
    <property type="entry name" value="Dipeptide-binding Protein, Domain 3"/>
    <property type="match status" value="1"/>
</dbReference>
<evidence type="ECO:0000259" key="4">
    <source>
        <dbReference type="Pfam" id="PF00496"/>
    </source>
</evidence>
<evidence type="ECO:0000256" key="2">
    <source>
        <dbReference type="ARBA" id="ARBA00022729"/>
    </source>
</evidence>
<keyword evidence="6" id="KW-1185">Reference proteome</keyword>
<dbReference type="Pfam" id="PF00496">
    <property type="entry name" value="SBP_bac_5"/>
    <property type="match status" value="1"/>
</dbReference>
<dbReference type="PANTHER" id="PTHR30290">
    <property type="entry name" value="PERIPLASMIC BINDING COMPONENT OF ABC TRANSPORTER"/>
    <property type="match status" value="1"/>
</dbReference>
<comment type="similarity">
    <text evidence="1">Belongs to the bacterial solute-binding protein 5 family.</text>
</comment>
<dbReference type="InterPro" id="IPR030678">
    <property type="entry name" value="Peptide/Ni-bd"/>
</dbReference>
<gene>
    <name evidence="5" type="ORF">SHI21_17885</name>
</gene>
<feature type="domain" description="Solute-binding protein family 5" evidence="4">
    <location>
        <begin position="65"/>
        <end position="443"/>
    </location>
</feature>
<feature type="chain" id="PRO_5046356117" evidence="3">
    <location>
        <begin position="20"/>
        <end position="526"/>
    </location>
</feature>
<proteinExistence type="inferred from homology"/>
<dbReference type="InterPro" id="IPR000914">
    <property type="entry name" value="SBP_5_dom"/>
</dbReference>
<accession>A0ABU5W0M9</accession>
<evidence type="ECO:0000313" key="6">
    <source>
        <dbReference type="Proteomes" id="UP001302274"/>
    </source>
</evidence>
<dbReference type="InterPro" id="IPR023765">
    <property type="entry name" value="SBP_5_CS"/>
</dbReference>
<dbReference type="Gene3D" id="3.40.190.10">
    <property type="entry name" value="Periplasmic binding protein-like II"/>
    <property type="match status" value="1"/>
</dbReference>
<dbReference type="Proteomes" id="UP001302274">
    <property type="component" value="Unassembled WGS sequence"/>
</dbReference>
<dbReference type="PIRSF" id="PIRSF002741">
    <property type="entry name" value="MppA"/>
    <property type="match status" value="1"/>
</dbReference>
<dbReference type="SUPFAM" id="SSF53850">
    <property type="entry name" value="Periplasmic binding protein-like II"/>
    <property type="match status" value="1"/>
</dbReference>
<feature type="signal peptide" evidence="3">
    <location>
        <begin position="1"/>
        <end position="19"/>
    </location>
</feature>
<evidence type="ECO:0000313" key="5">
    <source>
        <dbReference type="EMBL" id="MEA9358109.1"/>
    </source>
</evidence>
<dbReference type="CDD" id="cd08493">
    <property type="entry name" value="PBP2_DppA_like"/>
    <property type="match status" value="1"/>
</dbReference>
<sequence>MKTILFLAVLAIFPQTSFAKNFVYCSEGSPSSFNPQLVTDGTSITATSANIYNRLVEFEAGGTRIVPGLATSWEISKDKKTYTFTLRKGVKFHTTKYFTPTRDFNADDVVFSFDRQRLTSHPYHNVSGGKYEYFDGMEMGTLMKEIKVLDPYKIQITLAQPDAPFLANMAMSFMSILSKEYADKLTAANKKADMDNFPIGTGAYQFISYQKDSVIRYEEHKGYWGKKGNVDKLIFAITPDANVRTQKLKTGECQFASEPSPADIPEMQKNPKLTVISDAGLNIGFLAMNVTKKPFNNVLVRQAISHALDKKTYIAAIYMGNATIAKNLIPPTVWSYNNAIVDYDYNIAKAKELLKKAGFPNGFETEMWTLPVARPYNPNGKKMGELMQADLAKIGIKVKLISYDWPTYLEKSKTGAHSLIQFGWNGDNGDPDNFFNVLLSCSAVKAGSNYARWCNDKFNKLILDAKTATDIKTRTKLYEQAQVVIHDEAPVVNIAHSKAFKAMAKNIKGYKIDPLGLDYLTNVVVE</sequence>
<dbReference type="RefSeq" id="WP_323578379.1">
    <property type="nucleotide sequence ID" value="NZ_JAYGJQ010000003.1"/>
</dbReference>
<dbReference type="Gene3D" id="3.90.76.10">
    <property type="entry name" value="Dipeptide-binding Protein, Domain 1"/>
    <property type="match status" value="1"/>
</dbReference>
<comment type="caution">
    <text evidence="5">The sequence shown here is derived from an EMBL/GenBank/DDBJ whole genome shotgun (WGS) entry which is preliminary data.</text>
</comment>
<dbReference type="PANTHER" id="PTHR30290:SF38">
    <property type="entry name" value="D,D-DIPEPTIDE-BINDING PERIPLASMIC PROTEIN DDPA-RELATED"/>
    <property type="match status" value="1"/>
</dbReference>
<name>A0ABU5W0M9_9BACT</name>
<protein>
    <submittedName>
        <fullName evidence="5">ABC transporter substrate-binding protein</fullName>
    </submittedName>
</protein>
<organism evidence="5 6">
    <name type="scientific">Bacteriovorax antarcticus</name>
    <dbReference type="NCBI Taxonomy" id="3088717"/>
    <lineage>
        <taxon>Bacteria</taxon>
        <taxon>Pseudomonadati</taxon>
        <taxon>Bdellovibrionota</taxon>
        <taxon>Bacteriovoracia</taxon>
        <taxon>Bacteriovoracales</taxon>
        <taxon>Bacteriovoracaceae</taxon>
        <taxon>Bacteriovorax</taxon>
    </lineage>
</organism>
<reference evidence="5 6" key="1">
    <citation type="submission" date="2023-11" db="EMBL/GenBank/DDBJ databases">
        <title>A Novel Polar Bacteriovorax (B. antarcticus) Isolated from the Biocrust in Antarctica.</title>
        <authorList>
            <person name="Mun W."/>
            <person name="Choi S.Y."/>
            <person name="Mitchell R.J."/>
        </authorList>
    </citation>
    <scope>NUCLEOTIDE SEQUENCE [LARGE SCALE GENOMIC DNA]</scope>
    <source>
        <strain evidence="5 6">PP10</strain>
    </source>
</reference>
<dbReference type="InterPro" id="IPR039424">
    <property type="entry name" value="SBP_5"/>
</dbReference>
<keyword evidence="2 3" id="KW-0732">Signal</keyword>
<dbReference type="PROSITE" id="PS01040">
    <property type="entry name" value="SBP_BACTERIAL_5"/>
    <property type="match status" value="1"/>
</dbReference>
<evidence type="ECO:0000256" key="1">
    <source>
        <dbReference type="ARBA" id="ARBA00005695"/>
    </source>
</evidence>